<organism evidence="8 9">
    <name type="scientific">Roseiconus nitratireducens</name>
    <dbReference type="NCBI Taxonomy" id="2605748"/>
    <lineage>
        <taxon>Bacteria</taxon>
        <taxon>Pseudomonadati</taxon>
        <taxon>Planctomycetota</taxon>
        <taxon>Planctomycetia</taxon>
        <taxon>Pirellulales</taxon>
        <taxon>Pirellulaceae</taxon>
        <taxon>Roseiconus</taxon>
    </lineage>
</organism>
<dbReference type="InterPro" id="IPR000241">
    <property type="entry name" value="RlmKL-like_Mtase"/>
</dbReference>
<comment type="caution">
    <text evidence="8">The sequence shown here is derived from an EMBL/GenBank/DDBJ whole genome shotgun (WGS) entry which is preliminary data.</text>
</comment>
<dbReference type="InterPro" id="IPR017244">
    <property type="entry name" value="23SrRNA_methyltr_KL"/>
</dbReference>
<dbReference type="NCBIfam" id="NF008748">
    <property type="entry name" value="PRK11783.1"/>
    <property type="match status" value="1"/>
</dbReference>
<evidence type="ECO:0000313" key="9">
    <source>
        <dbReference type="Proteomes" id="UP000324479"/>
    </source>
</evidence>
<keyword evidence="9" id="KW-1185">Reference proteome</keyword>
<dbReference type="PIRSF" id="PIRSF037618">
    <property type="entry name" value="RNA_Mtase_bacteria_prd"/>
    <property type="match status" value="1"/>
</dbReference>
<dbReference type="PROSITE" id="PS01261">
    <property type="entry name" value="UPF0020"/>
    <property type="match status" value="1"/>
</dbReference>
<dbReference type="PANTHER" id="PTHR47313">
    <property type="entry name" value="RIBOSOMAL RNA LARGE SUBUNIT METHYLTRANSFERASE K/L"/>
    <property type="match status" value="1"/>
</dbReference>
<dbReference type="AlphaFoldDB" id="A0A5M6D2Z7"/>
<keyword evidence="1" id="KW-0963">Cytoplasm</keyword>
<dbReference type="SUPFAM" id="SSF53335">
    <property type="entry name" value="S-adenosyl-L-methionine-dependent methyltransferases"/>
    <property type="match status" value="2"/>
</dbReference>
<dbReference type="InterPro" id="IPR053943">
    <property type="entry name" value="RlmKL-like_Mtase_CS"/>
</dbReference>
<feature type="domain" description="THUMP" evidence="7">
    <location>
        <begin position="46"/>
        <end position="156"/>
    </location>
</feature>
<dbReference type="CDD" id="cd11715">
    <property type="entry name" value="THUMP_AdoMetMT"/>
    <property type="match status" value="1"/>
</dbReference>
<evidence type="ECO:0000313" key="8">
    <source>
        <dbReference type="EMBL" id="KAA5541874.1"/>
    </source>
</evidence>
<evidence type="ECO:0000259" key="7">
    <source>
        <dbReference type="PROSITE" id="PS51165"/>
    </source>
</evidence>
<dbReference type="Gene3D" id="3.40.50.150">
    <property type="entry name" value="Vaccinia Virus protein VP39"/>
    <property type="match status" value="2"/>
</dbReference>
<evidence type="ECO:0000256" key="2">
    <source>
        <dbReference type="ARBA" id="ARBA00022552"/>
    </source>
</evidence>
<dbReference type="Pfam" id="PF10672">
    <property type="entry name" value="Methyltrans_SAM"/>
    <property type="match status" value="1"/>
</dbReference>
<dbReference type="InterPro" id="IPR054170">
    <property type="entry name" value="RlmL_1st"/>
</dbReference>
<evidence type="ECO:0000256" key="3">
    <source>
        <dbReference type="ARBA" id="ARBA00022603"/>
    </source>
</evidence>
<dbReference type="Proteomes" id="UP000324479">
    <property type="component" value="Unassembled WGS sequence"/>
</dbReference>
<dbReference type="InterPro" id="IPR019614">
    <property type="entry name" value="SAM-dep_methyl-trfase"/>
</dbReference>
<evidence type="ECO:0000256" key="5">
    <source>
        <dbReference type="ARBA" id="ARBA00022691"/>
    </source>
</evidence>
<keyword evidence="5" id="KW-0949">S-adenosyl-L-methionine</keyword>
<dbReference type="InterPro" id="IPR004114">
    <property type="entry name" value="THUMP_dom"/>
</dbReference>
<evidence type="ECO:0000256" key="1">
    <source>
        <dbReference type="ARBA" id="ARBA00022490"/>
    </source>
</evidence>
<keyword evidence="2" id="KW-0698">rRNA processing</keyword>
<dbReference type="EC" id="2.1.1.173" evidence="8"/>
<dbReference type="Gene3D" id="3.30.2130.30">
    <property type="match status" value="1"/>
</dbReference>
<dbReference type="SMART" id="SM00981">
    <property type="entry name" value="THUMP"/>
    <property type="match status" value="1"/>
</dbReference>
<dbReference type="Pfam" id="PF02926">
    <property type="entry name" value="THUMP"/>
    <property type="match status" value="1"/>
</dbReference>
<keyword evidence="4 8" id="KW-0808">Transferase</keyword>
<accession>A0A5M6D2Z7</accession>
<dbReference type="InterPro" id="IPR029063">
    <property type="entry name" value="SAM-dependent_MTases_sf"/>
</dbReference>
<evidence type="ECO:0000256" key="6">
    <source>
        <dbReference type="PROSITE-ProRule" id="PRU00529"/>
    </source>
</evidence>
<dbReference type="GO" id="GO:0005737">
    <property type="term" value="C:cytoplasm"/>
    <property type="evidence" value="ECO:0007669"/>
    <property type="project" value="InterPro"/>
</dbReference>
<keyword evidence="3 8" id="KW-0489">Methyltransferase</keyword>
<dbReference type="GO" id="GO:0003723">
    <property type="term" value="F:RNA binding"/>
    <property type="evidence" value="ECO:0007669"/>
    <property type="project" value="UniProtKB-UniRule"/>
</dbReference>
<dbReference type="Gene3D" id="3.30.750.80">
    <property type="entry name" value="RNA methyltransferase domain (HRMD) like"/>
    <property type="match status" value="1"/>
</dbReference>
<dbReference type="GO" id="GO:0070043">
    <property type="term" value="F:rRNA (guanine-N7-)-methyltransferase activity"/>
    <property type="evidence" value="ECO:0007669"/>
    <property type="project" value="TreeGrafter"/>
</dbReference>
<dbReference type="Pfam" id="PF01170">
    <property type="entry name" value="UPF0020"/>
    <property type="match status" value="1"/>
</dbReference>
<gene>
    <name evidence="8" type="primary">rlmKL</name>
    <name evidence="8" type="ORF">FYK55_16880</name>
</gene>
<dbReference type="PROSITE" id="PS51165">
    <property type="entry name" value="THUMP"/>
    <property type="match status" value="1"/>
</dbReference>
<keyword evidence="6" id="KW-0694">RNA-binding</keyword>
<evidence type="ECO:0000256" key="4">
    <source>
        <dbReference type="ARBA" id="ARBA00022679"/>
    </source>
</evidence>
<protein>
    <submittedName>
        <fullName evidence="8">Bifunctional 23S rRNA (Guanine(2069)-N(7))-methyltransferase RlmK/23S rRNA (Guanine(2445)-N(2))-methyltransferase RlmL</fullName>
        <ecNumber evidence="8">2.1.1.173</ecNumber>
        <ecNumber evidence="8">2.1.1.264</ecNumber>
    </submittedName>
</protein>
<dbReference type="PANTHER" id="PTHR47313:SF1">
    <property type="entry name" value="RIBOSOMAL RNA LARGE SUBUNIT METHYLTRANSFERASE K_L"/>
    <property type="match status" value="1"/>
</dbReference>
<dbReference type="Pfam" id="PF22020">
    <property type="entry name" value="RlmL_1st"/>
    <property type="match status" value="1"/>
</dbReference>
<dbReference type="GO" id="GO:0052915">
    <property type="term" value="F:23S rRNA (guanine(2445)-N(2))-methyltransferase activity"/>
    <property type="evidence" value="ECO:0007669"/>
    <property type="project" value="UniProtKB-EC"/>
</dbReference>
<dbReference type="CDD" id="cd02440">
    <property type="entry name" value="AdoMet_MTases"/>
    <property type="match status" value="1"/>
</dbReference>
<name>A0A5M6D2Z7_9BACT</name>
<proteinExistence type="predicted"/>
<reference evidence="8 9" key="1">
    <citation type="submission" date="2019-08" db="EMBL/GenBank/DDBJ databases">
        <authorList>
            <person name="Dhanesh K."/>
            <person name="Kumar G."/>
            <person name="Sasikala C."/>
            <person name="Venkata Ramana C."/>
        </authorList>
    </citation>
    <scope>NUCLEOTIDE SEQUENCE [LARGE SCALE GENOMIC DNA]</scope>
    <source>
        <strain evidence="8 9">JC645</strain>
    </source>
</reference>
<dbReference type="EC" id="2.1.1.264" evidence="8"/>
<sequence length="728" mass="82927">MPPTLDLIAACAFGLESVVRRELQDLGIEATIGQSGRVHFQGDLKTVALANLQLRCADRVLIRVAEFPAPDFDALFESVRAIDWGSWLPRDAEFPVTGRSIQSVLSSVPACQRSVKRAIVDAMQRDHGCETLEETGPKYKIDIALLKDVATLTIDTTGRSLHRRGYRTDISKAPLKETLAAALVLLSFWKRDRPLMDPFCGSGTIAIEAARIGRNIAPGIERAFRFESWPDCSAELIADLRSDATAGQLDSLDERILASDIDGRVLRAARDNAARADVSDDIHFQCGPVSEVTSKRRFGCLITNPPYGRRIGEDREIDALYRSLPDVLRRFPTWSHYFLTAYPKFEAAVGRSADRRRKLYNGRIECTYYQFHGPKRIVQQREPAETTADAAPVKPYTHADGPAAFGELDAKASEQAELFARRLSKRAKHLRRWPTRRGITCFRLYERDIPEIPLVVDRYEDHLHITEYERPHERDPAQHANWLDLMARTAAETLEVAPNHVHFKRRFRQRDHGQHEKVDQTGNRMLVNEGGLKFWVNLDDYVDTGLFLDHRITRSMVREAAQGTWFLNLFAYTGTFTAYATDGGARKTTSVDLSNTYLSWAKENLRVNGFLDEKRQDGHQFVASDVAEFIDQHPAGERYDLVVFDPPTYSRSKKTEQDWNVQTDALPLLAKLLPLVRKGGVIFFSTNFRRFKFDADALEVTECHEISRQTVPEDFRNRRIHRCWRIVK</sequence>
<dbReference type="EMBL" id="VWOX01000009">
    <property type="protein sequence ID" value="KAA5541874.1"/>
    <property type="molecule type" value="Genomic_DNA"/>
</dbReference>
<dbReference type="RefSeq" id="WP_150077608.1">
    <property type="nucleotide sequence ID" value="NZ_VWOX01000009.1"/>
</dbReference>